<protein>
    <submittedName>
        <fullName evidence="1">Head Tail Connector Protein</fullName>
    </submittedName>
</protein>
<dbReference type="Pfam" id="PF05135">
    <property type="entry name" value="Phage_connect_1"/>
    <property type="match status" value="1"/>
</dbReference>
<proteinExistence type="predicted"/>
<organism evidence="1">
    <name type="scientific">Myoviridae sp. ctnzH2</name>
    <dbReference type="NCBI Taxonomy" id="2827707"/>
    <lineage>
        <taxon>Viruses</taxon>
        <taxon>Duplodnaviria</taxon>
        <taxon>Heunggongvirae</taxon>
        <taxon>Uroviricota</taxon>
        <taxon>Caudoviricetes</taxon>
    </lineage>
</organism>
<sequence length="118" mass="13259">MAEESKLTVERLSALLGISDPDETVKVHLEFALENAEDTVKNYCHIDEIPAGLETTVLRMAMDIYRNEHMGSTNIPQTVSSVQIGDTTTSFKTSAAEFSESLMKNYKPVLNRYRKVVF</sequence>
<accession>A0A8S5S850</accession>
<dbReference type="Gene3D" id="1.10.246.150">
    <property type="match status" value="1"/>
</dbReference>
<reference evidence="1" key="1">
    <citation type="journal article" date="2021" name="Proc. Natl. Acad. Sci. U.S.A.">
        <title>A Catalog of Tens of Thousands of Viruses from Human Metagenomes Reveals Hidden Associations with Chronic Diseases.</title>
        <authorList>
            <person name="Tisza M.J."/>
            <person name="Buck C.B."/>
        </authorList>
    </citation>
    <scope>NUCLEOTIDE SEQUENCE</scope>
    <source>
        <strain evidence="1">CtnzH2</strain>
    </source>
</reference>
<dbReference type="EMBL" id="BK032549">
    <property type="protein sequence ID" value="DAF46979.1"/>
    <property type="molecule type" value="Genomic_DNA"/>
</dbReference>
<evidence type="ECO:0000313" key="1">
    <source>
        <dbReference type="EMBL" id="DAF46979.1"/>
    </source>
</evidence>
<name>A0A8S5S850_9CAUD</name>
<dbReference type="InterPro" id="IPR021146">
    <property type="entry name" value="Phage_gp6-like_head-tail"/>
</dbReference>
<dbReference type="InterPro" id="IPR053746">
    <property type="entry name" value="Viral_HT_Connector_Assembly"/>
</dbReference>